<accession>A8S8B6</accession>
<protein>
    <submittedName>
        <fullName evidence="1">Uncharacterized protein</fullName>
    </submittedName>
</protein>
<reference evidence="1 2" key="2">
    <citation type="submission" date="2007-09" db="EMBL/GenBank/DDBJ databases">
        <authorList>
            <person name="Fulton L."/>
            <person name="Clifton S."/>
            <person name="Fulton B."/>
            <person name="Xu J."/>
            <person name="Minx P."/>
            <person name="Pepin K.H."/>
            <person name="Johnson M."/>
            <person name="Thiruvilangam P."/>
            <person name="Bhonagiri V."/>
            <person name="Nash W.E."/>
            <person name="Mardis E.R."/>
            <person name="Wilson R.K."/>
        </authorList>
    </citation>
    <scope>NUCLEOTIDE SEQUENCE [LARGE SCALE GENOMIC DNA]</scope>
    <source>
        <strain evidence="1 2">M21/2</strain>
    </source>
</reference>
<sequence>MFAHGVLSSFLLVLQLLLQAKSAPALPGITGQGRER</sequence>
<proteinExistence type="predicted"/>
<dbReference type="AlphaFoldDB" id="A8S8B6"/>
<organism evidence="1 2">
    <name type="scientific">Faecalibacterium prausnitzii M21/2</name>
    <dbReference type="NCBI Taxonomy" id="411485"/>
    <lineage>
        <taxon>Bacteria</taxon>
        <taxon>Bacillati</taxon>
        <taxon>Bacillota</taxon>
        <taxon>Clostridia</taxon>
        <taxon>Eubacteriales</taxon>
        <taxon>Oscillospiraceae</taxon>
        <taxon>Faecalibacterium</taxon>
    </lineage>
</organism>
<reference evidence="1 2" key="1">
    <citation type="submission" date="2007-09" db="EMBL/GenBank/DDBJ databases">
        <title>Draft genome sequence of Faecalibacterium prausnitzii M21/2.</title>
        <authorList>
            <person name="Sudarsanam P."/>
            <person name="Ley R."/>
            <person name="Guruge J."/>
            <person name="Turnbaugh P.J."/>
            <person name="Mahowald M."/>
            <person name="Liep D."/>
            <person name="Gordon J."/>
        </authorList>
    </citation>
    <scope>NUCLEOTIDE SEQUENCE [LARGE SCALE GENOMIC DNA]</scope>
    <source>
        <strain evidence="1 2">M21/2</strain>
    </source>
</reference>
<dbReference type="Proteomes" id="UP000005945">
    <property type="component" value="Unassembled WGS sequence"/>
</dbReference>
<name>A8S8B6_9FIRM</name>
<dbReference type="HOGENOM" id="CLU_3356275_0_0_9"/>
<dbReference type="EMBL" id="ABED02000019">
    <property type="protein sequence ID" value="EDP22459.1"/>
    <property type="molecule type" value="Genomic_DNA"/>
</dbReference>
<evidence type="ECO:0000313" key="2">
    <source>
        <dbReference type="Proteomes" id="UP000005945"/>
    </source>
</evidence>
<evidence type="ECO:0000313" key="1">
    <source>
        <dbReference type="EMBL" id="EDP22459.1"/>
    </source>
</evidence>
<comment type="caution">
    <text evidence="1">The sequence shown here is derived from an EMBL/GenBank/DDBJ whole genome shotgun (WGS) entry which is preliminary data.</text>
</comment>
<gene>
    <name evidence="1" type="ORF">FAEPRAM212_00703</name>
</gene>